<dbReference type="PRINTS" id="PR01490">
    <property type="entry name" value="RTXTOXIND"/>
</dbReference>
<dbReference type="Gene3D" id="2.40.50.100">
    <property type="match status" value="1"/>
</dbReference>
<dbReference type="AlphaFoldDB" id="A0A6H9YX41"/>
<keyword evidence="3" id="KW-1185">Reference proteome</keyword>
<accession>A0A6H9YX41</accession>
<dbReference type="GO" id="GO:1990281">
    <property type="term" value="C:efflux pump complex"/>
    <property type="evidence" value="ECO:0007669"/>
    <property type="project" value="TreeGrafter"/>
</dbReference>
<dbReference type="Proteomes" id="UP000468735">
    <property type="component" value="Unassembled WGS sequence"/>
</dbReference>
<dbReference type="Gene3D" id="2.40.30.170">
    <property type="match status" value="1"/>
</dbReference>
<sequence>MTGRGQPGGDRPLRALRGDRHAFTMTRMSVRRYIPAVAVAVLLAAQLSACSGDDDTDRVRLGKVLRSDVAEVVEAPATVSARAAATLRASAEGTIERLYVGDGDRVQEGDVLAKIGSPTAREQLAQAREADGSLAGGGVDMPAALDMSGFQRKTDRSARQGFSAARKVALKIPDLRQRALVLAGITRAEGEYRAAAAAARDAVARLNAGLGSVGNAFSSITAAQRVQTRAAVRAAERTVKALTIKAPFDGVVSLGGPAGGGGGLGDLASRLPQQLAGQGGGAGGSAASGLAALGGLGGGTAKDASSIATGAPVSSGDAVVTVTDVSRLSLAADVDETDVLQIREGVEADAEFDAVQGGTYTAEVTGVGVTPKESTGGGVTYKVTLVLKEGTLSGGGRAPMPKPGMSAVVNLRVREVTDVLSVPSAAIVSSGRDSVVWAVVGGRAQRRVVRLGAQGDTTVEVTRGLREGEEVVVRGADSVRQGQELST</sequence>
<protein>
    <submittedName>
        <fullName evidence="2">HlyD family efflux transporter periplasmic adaptor subunit</fullName>
    </submittedName>
</protein>
<dbReference type="PANTHER" id="PTHR30469">
    <property type="entry name" value="MULTIDRUG RESISTANCE PROTEIN MDTA"/>
    <property type="match status" value="1"/>
</dbReference>
<name>A0A6H9YX41_9ACTN</name>
<evidence type="ECO:0000259" key="1">
    <source>
        <dbReference type="Pfam" id="PF25989"/>
    </source>
</evidence>
<feature type="domain" description="YknX-like C-terminal permuted SH3-like" evidence="1">
    <location>
        <begin position="419"/>
        <end position="485"/>
    </location>
</feature>
<dbReference type="GO" id="GO:0015562">
    <property type="term" value="F:efflux transmembrane transporter activity"/>
    <property type="evidence" value="ECO:0007669"/>
    <property type="project" value="TreeGrafter"/>
</dbReference>
<dbReference type="Gene3D" id="2.40.420.20">
    <property type="match status" value="1"/>
</dbReference>
<evidence type="ECO:0000313" key="3">
    <source>
        <dbReference type="Proteomes" id="UP000468735"/>
    </source>
</evidence>
<proteinExistence type="predicted"/>
<evidence type="ECO:0000313" key="2">
    <source>
        <dbReference type="EMBL" id="KAB2350785.1"/>
    </source>
</evidence>
<dbReference type="Gene3D" id="1.10.287.470">
    <property type="entry name" value="Helix hairpin bin"/>
    <property type="match status" value="1"/>
</dbReference>
<comment type="caution">
    <text evidence="2">The sequence shown here is derived from an EMBL/GenBank/DDBJ whole genome shotgun (WGS) entry which is preliminary data.</text>
</comment>
<dbReference type="OrthoDB" id="3518416at2"/>
<gene>
    <name evidence="2" type="ORF">F8566_07335</name>
</gene>
<reference evidence="2 3" key="1">
    <citation type="submission" date="2019-09" db="EMBL/GenBank/DDBJ databases">
        <title>Actinomadura physcomitrii sp. nov., a novel actinomycete isolated from moss [Physcomitrium sphaericum (Ludw) Fuernr].</title>
        <authorList>
            <person name="Zhuang X."/>
            <person name="Liu C."/>
        </authorList>
    </citation>
    <scope>NUCLEOTIDE SEQUENCE [LARGE SCALE GENOMIC DNA]</scope>
    <source>
        <strain evidence="2 3">HMC1</strain>
    </source>
</reference>
<dbReference type="EMBL" id="WBMT01000003">
    <property type="protein sequence ID" value="KAB2350785.1"/>
    <property type="molecule type" value="Genomic_DNA"/>
</dbReference>
<dbReference type="Pfam" id="PF25989">
    <property type="entry name" value="YknX_C"/>
    <property type="match status" value="1"/>
</dbReference>
<dbReference type="InterPro" id="IPR058637">
    <property type="entry name" value="YknX-like_C"/>
</dbReference>
<organism evidence="2 3">
    <name type="scientific">Actinomadura rudentiformis</name>
    <dbReference type="NCBI Taxonomy" id="359158"/>
    <lineage>
        <taxon>Bacteria</taxon>
        <taxon>Bacillati</taxon>
        <taxon>Actinomycetota</taxon>
        <taxon>Actinomycetes</taxon>
        <taxon>Streptosporangiales</taxon>
        <taxon>Thermomonosporaceae</taxon>
        <taxon>Actinomadura</taxon>
    </lineage>
</organism>